<dbReference type="HOGENOM" id="CLU_063305_1_0_1"/>
<evidence type="ECO:0000256" key="4">
    <source>
        <dbReference type="ARBA" id="ARBA00022989"/>
    </source>
</evidence>
<evidence type="ECO:0000313" key="8">
    <source>
        <dbReference type="Proteomes" id="UP000001940"/>
    </source>
</evidence>
<evidence type="ECO:0000313" key="7">
    <source>
        <dbReference type="EMBL" id="CAE17792.1"/>
    </source>
</evidence>
<evidence type="ECO:0000256" key="3">
    <source>
        <dbReference type="ARBA" id="ARBA00022692"/>
    </source>
</evidence>
<dbReference type="EMBL" id="BX284605">
    <property type="protein sequence ID" value="CAE17792.1"/>
    <property type="molecule type" value="Genomic_DNA"/>
</dbReference>
<feature type="transmembrane region" description="Helical" evidence="6">
    <location>
        <begin position="167"/>
        <end position="190"/>
    </location>
</feature>
<feature type="transmembrane region" description="Helical" evidence="6">
    <location>
        <begin position="254"/>
        <end position="273"/>
    </location>
</feature>
<dbReference type="GO" id="GO:0016020">
    <property type="term" value="C:membrane"/>
    <property type="evidence" value="ECO:0007669"/>
    <property type="project" value="UniProtKB-SubCell"/>
</dbReference>
<keyword evidence="3 6" id="KW-0812">Transmembrane</keyword>
<dbReference type="PaxDb" id="6239-F13A7.13"/>
<feature type="transmembrane region" description="Helical" evidence="6">
    <location>
        <begin position="29"/>
        <end position="51"/>
    </location>
</feature>
<protein>
    <submittedName>
        <fullName evidence="7">Serpentine Receptor, class E (Epsilon)</fullName>
    </submittedName>
</protein>
<dbReference type="OMA" id="WHYVGIV"/>
<dbReference type="PANTHER" id="PTHR23128:SF35">
    <property type="entry name" value="SERPENTINE RECEPTOR, CLASS E (EPSILON)"/>
    <property type="match status" value="1"/>
</dbReference>
<keyword evidence="7" id="KW-0675">Receptor</keyword>
<comment type="subcellular location">
    <subcellularLocation>
        <location evidence="1">Membrane</location>
        <topology evidence="1">Multi-pass membrane protein</topology>
    </subcellularLocation>
</comment>
<dbReference type="Bgee" id="WBGene00008728">
    <property type="expression patterns" value="Expressed in embryo and 1 other cell type or tissue"/>
</dbReference>
<dbReference type="Pfam" id="PF03125">
    <property type="entry name" value="Sre"/>
    <property type="match status" value="1"/>
</dbReference>
<dbReference type="InterPro" id="IPR004151">
    <property type="entry name" value="7TM_GPCR_serpentine_rcpt_Sre"/>
</dbReference>
<dbReference type="WormBase" id="F13A7.13">
    <property type="protein sequence ID" value="CE34805"/>
    <property type="gene ID" value="WBGene00008728"/>
    <property type="gene designation" value="sre-36"/>
</dbReference>
<dbReference type="CTD" id="3564932"/>
<evidence type="ECO:0000256" key="5">
    <source>
        <dbReference type="ARBA" id="ARBA00023136"/>
    </source>
</evidence>
<feature type="transmembrane region" description="Helical" evidence="6">
    <location>
        <begin position="285"/>
        <end position="305"/>
    </location>
</feature>
<dbReference type="OrthoDB" id="5795580at2759"/>
<evidence type="ECO:0000256" key="6">
    <source>
        <dbReference type="SAM" id="Phobius"/>
    </source>
</evidence>
<gene>
    <name evidence="7 9" type="primary">sre-36</name>
    <name evidence="7" type="ORF">CELE_F13A7.13</name>
    <name evidence="9" type="ORF">F13A7.13</name>
</gene>
<dbReference type="AGR" id="WB:WBGene00008728"/>
<organism evidence="7 8">
    <name type="scientific">Caenorhabditis elegans</name>
    <dbReference type="NCBI Taxonomy" id="6239"/>
    <lineage>
        <taxon>Eukaryota</taxon>
        <taxon>Metazoa</taxon>
        <taxon>Ecdysozoa</taxon>
        <taxon>Nematoda</taxon>
        <taxon>Chromadorea</taxon>
        <taxon>Rhabditida</taxon>
        <taxon>Rhabditina</taxon>
        <taxon>Rhabditomorpha</taxon>
        <taxon>Rhabditoidea</taxon>
        <taxon>Rhabditidae</taxon>
        <taxon>Peloderinae</taxon>
        <taxon>Caenorhabditis</taxon>
    </lineage>
</organism>
<dbReference type="Proteomes" id="UP000001940">
    <property type="component" value="Chromosome V"/>
</dbReference>
<dbReference type="UCSC" id="F13A7.13">
    <property type="organism name" value="c. elegans"/>
</dbReference>
<dbReference type="KEGG" id="cel:CELE_F13A7.13"/>
<evidence type="ECO:0000256" key="1">
    <source>
        <dbReference type="ARBA" id="ARBA00004141"/>
    </source>
</evidence>
<dbReference type="GO" id="GO:0007606">
    <property type="term" value="P:sensory perception of chemical stimulus"/>
    <property type="evidence" value="ECO:0007669"/>
    <property type="project" value="InterPro"/>
</dbReference>
<evidence type="ECO:0000313" key="9">
    <source>
        <dbReference type="WormBase" id="F13A7.13"/>
    </source>
</evidence>
<dbReference type="PhylomeDB" id="Q7YTN8"/>
<name>Q7YTN8_CAEEL</name>
<feature type="transmembrane region" description="Helical" evidence="6">
    <location>
        <begin position="63"/>
        <end position="87"/>
    </location>
</feature>
<sequence>MNLLLWNSVDIWVPSYVFNDDSFLTWWNIPYFLFIFFSMVTCSWLSFYMTIVMWKVKKFHGNATYILSCMYISWFECLLGTLVILPYKYGIINLAEPDQTFEGFEDTSNYLKIDSLSWKCVPLLIATFMEWHYVGIVNSSFSCFLIERTFATVLFSDYESIYRKKLSIFLIIYHQAYAIFLALVMLFHVFPLRNLLGMNACGLLFVIPHLFFLRYYNLKARNNMRLARNITKNSLAAKFQTEENLRSISLAFRIYIIMIIFDIVFLINIYLGILKVSGAKYYSQAAEHIIFFGPLFLVPAIVSSVQDWRKQFLFYIPINRVQPEESKYELAATPEQSAAIHFKQLQNLWV</sequence>
<dbReference type="eggNOG" id="ENOG502TG32">
    <property type="taxonomic scope" value="Eukaryota"/>
</dbReference>
<comment type="similarity">
    <text evidence="2">Belongs to the nematode receptor-like protein sre family.</text>
</comment>
<keyword evidence="5 6" id="KW-0472">Membrane</keyword>
<feature type="transmembrane region" description="Helical" evidence="6">
    <location>
        <begin position="196"/>
        <end position="216"/>
    </location>
</feature>
<dbReference type="RefSeq" id="NP_001023794.1">
    <property type="nucleotide sequence ID" value="NM_001028623.1"/>
</dbReference>
<keyword evidence="8" id="KW-1185">Reference proteome</keyword>
<feature type="transmembrane region" description="Helical" evidence="6">
    <location>
        <begin position="131"/>
        <end position="155"/>
    </location>
</feature>
<dbReference type="GeneID" id="3564932"/>
<dbReference type="InParanoid" id="Q7YTN8"/>
<dbReference type="PANTHER" id="PTHR23128">
    <property type="entry name" value="SERPENTINE RECEPTOR, CLASS E (EPSILON)-RELATED"/>
    <property type="match status" value="1"/>
</dbReference>
<dbReference type="FunCoup" id="Q7YTN8">
    <property type="interactions" value="1522"/>
</dbReference>
<proteinExistence type="inferred from homology"/>
<dbReference type="AlphaFoldDB" id="Q7YTN8"/>
<keyword evidence="4 6" id="KW-1133">Transmembrane helix</keyword>
<accession>Q7YTN8</accession>
<reference evidence="7 8" key="1">
    <citation type="journal article" date="1998" name="Science">
        <title>Genome sequence of the nematode C. elegans: a platform for investigating biology.</title>
        <authorList>
            <consortium name="The C. elegans sequencing consortium"/>
            <person name="Sulson J.E."/>
            <person name="Waterston R."/>
        </authorList>
    </citation>
    <scope>NUCLEOTIDE SEQUENCE [LARGE SCALE GENOMIC DNA]</scope>
    <source>
        <strain evidence="7 8">Bristol N2</strain>
    </source>
</reference>
<evidence type="ECO:0000256" key="2">
    <source>
        <dbReference type="ARBA" id="ARBA00006803"/>
    </source>
</evidence>